<reference evidence="1 2" key="1">
    <citation type="journal article" date="2020" name="ISME J.">
        <title>Uncovering the hidden diversity of litter-decomposition mechanisms in mushroom-forming fungi.</title>
        <authorList>
            <person name="Floudas D."/>
            <person name="Bentzer J."/>
            <person name="Ahren D."/>
            <person name="Johansson T."/>
            <person name="Persson P."/>
            <person name="Tunlid A."/>
        </authorList>
    </citation>
    <scope>NUCLEOTIDE SEQUENCE [LARGE SCALE GENOMIC DNA]</scope>
    <source>
        <strain evidence="1 2">CBS 101986</strain>
    </source>
</reference>
<organism evidence="1 2">
    <name type="scientific">Psilocybe cf. subviscida</name>
    <dbReference type="NCBI Taxonomy" id="2480587"/>
    <lineage>
        <taxon>Eukaryota</taxon>
        <taxon>Fungi</taxon>
        <taxon>Dikarya</taxon>
        <taxon>Basidiomycota</taxon>
        <taxon>Agaricomycotina</taxon>
        <taxon>Agaricomycetes</taxon>
        <taxon>Agaricomycetidae</taxon>
        <taxon>Agaricales</taxon>
        <taxon>Agaricineae</taxon>
        <taxon>Strophariaceae</taxon>
        <taxon>Psilocybe</taxon>
    </lineage>
</organism>
<dbReference type="AlphaFoldDB" id="A0A8H5BQN4"/>
<evidence type="ECO:0000313" key="1">
    <source>
        <dbReference type="EMBL" id="KAF5326798.1"/>
    </source>
</evidence>
<dbReference type="EMBL" id="JAACJJ010000014">
    <property type="protein sequence ID" value="KAF5326798.1"/>
    <property type="molecule type" value="Genomic_DNA"/>
</dbReference>
<proteinExistence type="predicted"/>
<keyword evidence="2" id="KW-1185">Reference proteome</keyword>
<comment type="caution">
    <text evidence="1">The sequence shown here is derived from an EMBL/GenBank/DDBJ whole genome shotgun (WGS) entry which is preliminary data.</text>
</comment>
<name>A0A8H5BQN4_9AGAR</name>
<evidence type="ECO:0000313" key="2">
    <source>
        <dbReference type="Proteomes" id="UP000567179"/>
    </source>
</evidence>
<sequence>MSGKWSVVPRVLFDGLARPPACSHVCTCPFLRAEFAASLLSTFVETGRGARRLRPSPDNVGKPAKRAAQKAEDGGLLDAIVGAEVDEEDGDTWPFLIKVLNIGEAVPTYICWARTRALNRRLWATWRHETINVSIPSELNQCESACFPCTSSSTSTLMQKGPQQKVDDAQICTDCPADLEYTKKRFQAPYMLSEVGIPCLILGGDALTLVFWVCTVGAILHIVVVDKLIDQAFDPIIQKLGYKTTNPMPLLVPQPRPPPGSSFAPDLHGFVCHSSRRPPPLHHHGPPSALP</sequence>
<accession>A0A8H5BQN4</accession>
<dbReference type="Proteomes" id="UP000567179">
    <property type="component" value="Unassembled WGS sequence"/>
</dbReference>
<protein>
    <submittedName>
        <fullName evidence="1">Uncharacterized protein</fullName>
    </submittedName>
</protein>
<gene>
    <name evidence="1" type="ORF">D9619_004042</name>
</gene>